<feature type="region of interest" description="Disordered" evidence="1">
    <location>
        <begin position="1380"/>
        <end position="1421"/>
    </location>
</feature>
<sequence length="1604" mass="168518">MPSPLTSSFATAAANNNQDGKRGDVGGDWARNRANGSTQTFRRPSLATNVSYSRENNHIGQGNATPTSSVYVPPHLNASYQVNSLRNGTAGEIRYTKDELVALYKQQRDAGALDRNLSDVFAGGWNPLDSRDSANSTWSKRDDTKESSVGPEICWDYSARAEPLALIHMSDEEKELFSSSVNSSIKPPQNAAKDNNGSATLARKTSTSISQNHAGPFNTASPATGRPGVRRRDTNDSYNGNNPLSPTGGGRFFRDEPSAAMPPASLLRRKTDYKEGGDDLKSEQPEKDAVPRDSREETSSPFGSLKRNATGPLSAGLNAPSSPWAVGPPSAGFGSMGTFGSFALGSSAAATDIPEQRSGFGNLRGESRFKGLLSKTSLEDMSAVVKEKPSTGNLGRLSEVENDGSYQPWDESLRTRPGRSDTNPYGDDVPRSGSAALGGAQDHGQGIDQLGFSTIGLPPNNTGSRDFMQSSASQDPAYHQTPQHRQRGQEPMSPTNTNPYQSPEADRRNNADQDQDGNLMQQRGNIGFGGREEPGINAFGSLRRGVSSAMEDRSQNSSAGPNRGFGGLGGLGGFPGFGSSAWSGVTSAPNKDRGFPSGFADPVFGMGDLQTPNIPGLNSNSFFGSPPMQNAAASRSSKVSVMFPQAMQEQAQAPGEKAGGEGLDRLADFATRSRGISGLEGGFGRREQEVPLRGGGNFLGDTSSHDTTMHSGLGTEDSGVAEGLGSLSQLSGFGSSQNLITNPGVGPATTMAGPADVAVAGGQNPSQSSGSPASSQLPAPQQRQMVMPDRMRWIYRDPSGTTQGPWSGLEMHDWFKAGFFTAELQVKKLEDADYEPLAQLVRRIGNSREPFLVPQIGVPHGPSAPSQGNHWAAPSGSGAVGAGPPQPGAAQPPFASSFPSFGTTLTAEQQNALERRKQEEQYLMARQKEHLAQQQVLLKQMQLQGGPQALHSLQHHSSAHSLHSQPSFGSITSPSGYQPSPIQGPIQPPQSSVGFMESTLRHAHSAQFGADFRGGREEDLPNLLDRMNVSRGAPFPFTSGPFGPHQDNGQPPPQVASMLQDRARLQMEQQQADMNSQNEAFRDNQVLSGRLQEFNALRAQIDDNEMAPRQEAMAAPSIGVPGQPISEQPVNQEQRELSDEAQQDSQDPEALSLSQQVQKTAAAIGQQHAFAADESGWIKTDQELPPFLPPPPTASPLPAPSAQRNRQNVADNLAAGSRSQTQTPVDTPGTSIAPWAEKTSESAKGPSLKQIQEAEARKAAQREETAAAVAAAARRAQAEQDRTTQPVPPAPGLPSTSTWANAGTPTTPTTPGTNVWAKPSVGKPALSASSAATKKTLAQIQREEEARKQRQAVVANQQAANPAPIAAGGKRYADLASKAPAVPAAPSPPASAWTTVGSSGKAKAPTTVVATPQIGDGRTVGATTAPSAAAAAAARSRPSLQTRVSTTASNQNKATDEFTRWAKSALGKGLNGNINVDDFVQSLLLLPSETEIISDSIYAHSQTLDGRRFADEFVRRRKLADKGILQDGNGTPGSANSAAAGGGEGGGKDWDGWRCSGGNSGAGAGAGAGGWSEVAKKGPAGAGGKDEAGSTAFKVVATKKKGKR</sequence>
<feature type="compositionally biased region" description="Low complexity" evidence="1">
    <location>
        <begin position="1266"/>
        <end position="1275"/>
    </location>
</feature>
<feature type="compositionally biased region" description="Polar residues" evidence="1">
    <location>
        <begin position="178"/>
        <end position="222"/>
    </location>
</feature>
<feature type="compositionally biased region" description="Low complexity" evidence="1">
    <location>
        <begin position="1303"/>
        <end position="1313"/>
    </location>
</feature>
<keyword evidence="4" id="KW-1185">Reference proteome</keyword>
<evidence type="ECO:0000313" key="3">
    <source>
        <dbReference type="EMBL" id="KAF7511724.1"/>
    </source>
</evidence>
<feature type="region of interest" description="Disordered" evidence="1">
    <location>
        <begin position="178"/>
        <end position="338"/>
    </location>
</feature>
<feature type="compositionally biased region" description="Polar residues" evidence="1">
    <location>
        <begin position="966"/>
        <end position="977"/>
    </location>
</feature>
<feature type="region of interest" description="Disordered" evidence="1">
    <location>
        <begin position="1"/>
        <end position="46"/>
    </location>
</feature>
<evidence type="ECO:0000256" key="1">
    <source>
        <dbReference type="SAM" id="MobiDB-lite"/>
    </source>
</evidence>
<dbReference type="Proteomes" id="UP000606974">
    <property type="component" value="Unassembled WGS sequence"/>
</dbReference>
<organism evidence="3 4">
    <name type="scientific">Endocarpon pusillum</name>
    <dbReference type="NCBI Taxonomy" id="364733"/>
    <lineage>
        <taxon>Eukaryota</taxon>
        <taxon>Fungi</taxon>
        <taxon>Dikarya</taxon>
        <taxon>Ascomycota</taxon>
        <taxon>Pezizomycotina</taxon>
        <taxon>Eurotiomycetes</taxon>
        <taxon>Chaetothyriomycetidae</taxon>
        <taxon>Verrucariales</taxon>
        <taxon>Verrucariaceae</taxon>
        <taxon>Endocarpon</taxon>
    </lineage>
</organism>
<accession>A0A8H7AP30</accession>
<gene>
    <name evidence="3" type="ORF">GJ744_003455</name>
</gene>
<feature type="region of interest" description="Disordered" evidence="1">
    <location>
        <begin position="1433"/>
        <end position="1452"/>
    </location>
</feature>
<feature type="region of interest" description="Disordered" evidence="1">
    <location>
        <begin position="948"/>
        <end position="993"/>
    </location>
</feature>
<feature type="compositionally biased region" description="Low complexity" evidence="1">
    <location>
        <begin position="1528"/>
        <end position="1539"/>
    </location>
</feature>
<dbReference type="Pfam" id="PF02213">
    <property type="entry name" value="GYF"/>
    <property type="match status" value="1"/>
</dbReference>
<feature type="region of interest" description="Disordered" evidence="1">
    <location>
        <begin position="1524"/>
        <end position="1604"/>
    </location>
</feature>
<feature type="compositionally biased region" description="Low complexity" evidence="1">
    <location>
        <begin position="978"/>
        <end position="992"/>
    </location>
</feature>
<dbReference type="InterPro" id="IPR003169">
    <property type="entry name" value="GYF"/>
</dbReference>
<evidence type="ECO:0000313" key="4">
    <source>
        <dbReference type="Proteomes" id="UP000606974"/>
    </source>
</evidence>
<protein>
    <recommendedName>
        <fullName evidence="2">GYF domain-containing protein</fullName>
    </recommendedName>
</protein>
<feature type="compositionally biased region" description="Polar residues" evidence="1">
    <location>
        <begin position="1"/>
        <end position="10"/>
    </location>
</feature>
<dbReference type="SUPFAM" id="SSF55277">
    <property type="entry name" value="GYF domain"/>
    <property type="match status" value="1"/>
</dbReference>
<feature type="region of interest" description="Disordered" evidence="1">
    <location>
        <begin position="861"/>
        <end position="890"/>
    </location>
</feature>
<dbReference type="GO" id="GO:0005829">
    <property type="term" value="C:cytosol"/>
    <property type="evidence" value="ECO:0007669"/>
    <property type="project" value="TreeGrafter"/>
</dbReference>
<dbReference type="EMBL" id="JAACFV010000017">
    <property type="protein sequence ID" value="KAF7511724.1"/>
    <property type="molecule type" value="Genomic_DNA"/>
</dbReference>
<dbReference type="Gene3D" id="3.30.1490.40">
    <property type="match status" value="1"/>
</dbReference>
<dbReference type="SMART" id="SM00444">
    <property type="entry name" value="GYF"/>
    <property type="match status" value="1"/>
</dbReference>
<dbReference type="OrthoDB" id="48509at2759"/>
<dbReference type="InterPro" id="IPR051640">
    <property type="entry name" value="GRB10-interact_GYF"/>
</dbReference>
<feature type="compositionally biased region" description="Pro residues" evidence="1">
    <location>
        <begin position="1186"/>
        <end position="1199"/>
    </location>
</feature>
<evidence type="ECO:0000259" key="2">
    <source>
        <dbReference type="PROSITE" id="PS50829"/>
    </source>
</evidence>
<feature type="compositionally biased region" description="Polar residues" evidence="1">
    <location>
        <begin position="492"/>
        <end position="501"/>
    </location>
</feature>
<feature type="compositionally biased region" description="Polar residues" evidence="1">
    <location>
        <begin position="1439"/>
        <end position="1452"/>
    </location>
</feature>
<feature type="compositionally biased region" description="Low complexity" evidence="1">
    <location>
        <begin position="1325"/>
        <end position="1338"/>
    </location>
</feature>
<feature type="compositionally biased region" description="Polar residues" evidence="1">
    <location>
        <begin position="1217"/>
        <end position="1230"/>
    </location>
</feature>
<feature type="region of interest" description="Disordered" evidence="1">
    <location>
        <begin position="753"/>
        <end position="782"/>
    </location>
</feature>
<proteinExistence type="predicted"/>
<feature type="region of interest" description="Disordered" evidence="1">
    <location>
        <begin position="1115"/>
        <end position="1358"/>
    </location>
</feature>
<dbReference type="PROSITE" id="PS50829">
    <property type="entry name" value="GYF"/>
    <property type="match status" value="1"/>
</dbReference>
<feature type="compositionally biased region" description="Basic and acidic residues" evidence="1">
    <location>
        <begin position="1252"/>
        <end position="1265"/>
    </location>
</feature>
<feature type="compositionally biased region" description="Basic and acidic residues" evidence="1">
    <location>
        <begin position="269"/>
        <end position="298"/>
    </location>
</feature>
<feature type="region of interest" description="Disordered" evidence="1">
    <location>
        <begin position="383"/>
        <end position="564"/>
    </location>
</feature>
<name>A0A8H7AP30_9EURO</name>
<dbReference type="PANTHER" id="PTHR14445:SF36">
    <property type="entry name" value="FI03272P-RELATED"/>
    <property type="match status" value="1"/>
</dbReference>
<dbReference type="InterPro" id="IPR035445">
    <property type="entry name" value="GYF-like_dom_sf"/>
</dbReference>
<dbReference type="PANTHER" id="PTHR14445">
    <property type="entry name" value="GRB10 INTERACTING GYF PROTEIN"/>
    <property type="match status" value="1"/>
</dbReference>
<feature type="compositionally biased region" description="Low complexity" evidence="1">
    <location>
        <begin position="760"/>
        <end position="782"/>
    </location>
</feature>
<feature type="domain" description="GYF" evidence="2">
    <location>
        <begin position="790"/>
        <end position="845"/>
    </location>
</feature>
<feature type="compositionally biased region" description="Polar residues" evidence="1">
    <location>
        <begin position="459"/>
        <end position="474"/>
    </location>
</feature>
<feature type="compositionally biased region" description="Polar residues" evidence="1">
    <location>
        <begin position="34"/>
        <end position="46"/>
    </location>
</feature>
<feature type="compositionally biased region" description="Gly residues" evidence="1">
    <location>
        <begin position="1558"/>
        <end position="1570"/>
    </location>
</feature>
<feature type="compositionally biased region" description="Polar residues" evidence="1">
    <location>
        <begin position="236"/>
        <end position="245"/>
    </location>
</feature>
<feature type="compositionally biased region" description="Low complexity" evidence="1">
    <location>
        <begin position="1161"/>
        <end position="1172"/>
    </location>
</feature>
<comment type="caution">
    <text evidence="3">The sequence shown here is derived from an EMBL/GenBank/DDBJ whole genome shotgun (WGS) entry which is preliminary data.</text>
</comment>
<reference evidence="3" key="1">
    <citation type="submission" date="2020-02" db="EMBL/GenBank/DDBJ databases">
        <authorList>
            <person name="Palmer J.M."/>
        </authorList>
    </citation>
    <scope>NUCLEOTIDE SEQUENCE</scope>
    <source>
        <strain evidence="3">EPUS1.4</strain>
        <tissue evidence="3">Thallus</tissue>
    </source>
</reference>